<keyword evidence="4" id="KW-1185">Reference proteome</keyword>
<dbReference type="PANTHER" id="PTHR47990">
    <property type="entry name" value="2-OXOGLUTARATE (2OG) AND FE(II)-DEPENDENT OXYGENASE SUPERFAMILY PROTEIN-RELATED"/>
    <property type="match status" value="1"/>
</dbReference>
<organism evidence="3 4">
    <name type="scientific">Armillaria novae-zelandiae</name>
    <dbReference type="NCBI Taxonomy" id="153914"/>
    <lineage>
        <taxon>Eukaryota</taxon>
        <taxon>Fungi</taxon>
        <taxon>Dikarya</taxon>
        <taxon>Basidiomycota</taxon>
        <taxon>Agaricomycotina</taxon>
        <taxon>Agaricomycetes</taxon>
        <taxon>Agaricomycetidae</taxon>
        <taxon>Agaricales</taxon>
        <taxon>Marasmiineae</taxon>
        <taxon>Physalacriaceae</taxon>
        <taxon>Armillaria</taxon>
    </lineage>
</organism>
<keyword evidence="1" id="KW-0408">Iron</keyword>
<dbReference type="InterPro" id="IPR027443">
    <property type="entry name" value="IPNS-like_sf"/>
</dbReference>
<dbReference type="InterPro" id="IPR050231">
    <property type="entry name" value="Iron_ascorbate_oxido_reductase"/>
</dbReference>
<dbReference type="PROSITE" id="PS51471">
    <property type="entry name" value="FE2OG_OXY"/>
    <property type="match status" value="1"/>
</dbReference>
<feature type="domain" description="Fe2OG dioxygenase" evidence="2">
    <location>
        <begin position="174"/>
        <end position="294"/>
    </location>
</feature>
<gene>
    <name evidence="3" type="ORF">IW261DRAFT_1603557</name>
</gene>
<dbReference type="InterPro" id="IPR005123">
    <property type="entry name" value="Oxoglu/Fe-dep_dioxygenase_dom"/>
</dbReference>
<protein>
    <recommendedName>
        <fullName evidence="2">Fe2OG dioxygenase domain-containing protein</fullName>
    </recommendedName>
</protein>
<keyword evidence="1" id="KW-0479">Metal-binding</keyword>
<dbReference type="Gene3D" id="2.60.120.330">
    <property type="entry name" value="B-lactam Antibiotic, Isopenicillin N Synthase, Chain"/>
    <property type="match status" value="1"/>
</dbReference>
<dbReference type="InterPro" id="IPR044861">
    <property type="entry name" value="IPNS-like_FE2OG_OXY"/>
</dbReference>
<sequence length="345" mass="38997">MSLPIIDILPYLEDNHSPGNEAQRREVAAKIHNACVDYGFFYLDISSYVDPQEPEELTTLARQFFSLPQEEKDNIALKNEDHARGYARLKENVTNGKADNHEGIDWYRPVENPDKTKPLWGENQWPSVPTFRAKYEIWVDKMKALGLIIMGVMADGLGMTSEEREDLCRQVDDSFWVMRAIGYPPLPNDHDGFSCGAHKDYGCLTFLYTDPTPAALQVFTHNVEIMGPDASDLPAEQGTQAGSWINADPIPGCVVCNIGEMWEIWTNGLYKSTLHRVVHRSKNYRVSIPFFFEPNFNARIEPLAAALRLQADKLNPGGREYKSVVYGDFLLNKVGNNFADGKGKY</sequence>
<dbReference type="EMBL" id="JAUEPR010000003">
    <property type="protein sequence ID" value="KAK0487490.1"/>
    <property type="molecule type" value="Genomic_DNA"/>
</dbReference>
<dbReference type="GO" id="GO:0046872">
    <property type="term" value="F:metal ion binding"/>
    <property type="evidence" value="ECO:0007669"/>
    <property type="project" value="UniProtKB-KW"/>
</dbReference>
<dbReference type="Proteomes" id="UP001175227">
    <property type="component" value="Unassembled WGS sequence"/>
</dbReference>
<proteinExistence type="inferred from homology"/>
<comment type="similarity">
    <text evidence="1">Belongs to the iron/ascorbate-dependent oxidoreductase family.</text>
</comment>
<dbReference type="Pfam" id="PF03171">
    <property type="entry name" value="2OG-FeII_Oxy"/>
    <property type="match status" value="1"/>
</dbReference>
<comment type="caution">
    <text evidence="3">The sequence shown here is derived from an EMBL/GenBank/DDBJ whole genome shotgun (WGS) entry which is preliminary data.</text>
</comment>
<evidence type="ECO:0000313" key="4">
    <source>
        <dbReference type="Proteomes" id="UP001175227"/>
    </source>
</evidence>
<dbReference type="Pfam" id="PF14226">
    <property type="entry name" value="DIOX_N"/>
    <property type="match status" value="1"/>
</dbReference>
<reference evidence="3" key="1">
    <citation type="submission" date="2023-06" db="EMBL/GenBank/DDBJ databases">
        <authorList>
            <consortium name="Lawrence Berkeley National Laboratory"/>
            <person name="Ahrendt S."/>
            <person name="Sahu N."/>
            <person name="Indic B."/>
            <person name="Wong-Bajracharya J."/>
            <person name="Merenyi Z."/>
            <person name="Ke H.-M."/>
            <person name="Monk M."/>
            <person name="Kocsube S."/>
            <person name="Drula E."/>
            <person name="Lipzen A."/>
            <person name="Balint B."/>
            <person name="Henrissat B."/>
            <person name="Andreopoulos B."/>
            <person name="Martin F.M."/>
            <person name="Harder C.B."/>
            <person name="Rigling D."/>
            <person name="Ford K.L."/>
            <person name="Foster G.D."/>
            <person name="Pangilinan J."/>
            <person name="Papanicolaou A."/>
            <person name="Barry K."/>
            <person name="LaButti K."/>
            <person name="Viragh M."/>
            <person name="Koriabine M."/>
            <person name="Yan M."/>
            <person name="Riley R."/>
            <person name="Champramary S."/>
            <person name="Plett K.L."/>
            <person name="Tsai I.J."/>
            <person name="Slot J."/>
            <person name="Sipos G."/>
            <person name="Plett J."/>
            <person name="Nagy L.G."/>
            <person name="Grigoriev I.V."/>
        </authorList>
    </citation>
    <scope>NUCLEOTIDE SEQUENCE</scope>
    <source>
        <strain evidence="3">ICMP 16352</strain>
    </source>
</reference>
<accession>A0AA39PP98</accession>
<dbReference type="GO" id="GO:0016491">
    <property type="term" value="F:oxidoreductase activity"/>
    <property type="evidence" value="ECO:0007669"/>
    <property type="project" value="UniProtKB-KW"/>
</dbReference>
<dbReference type="AlphaFoldDB" id="A0AA39PP98"/>
<evidence type="ECO:0000256" key="1">
    <source>
        <dbReference type="RuleBase" id="RU003682"/>
    </source>
</evidence>
<evidence type="ECO:0000313" key="3">
    <source>
        <dbReference type="EMBL" id="KAK0487490.1"/>
    </source>
</evidence>
<name>A0AA39PP98_9AGAR</name>
<keyword evidence="1" id="KW-0560">Oxidoreductase</keyword>
<dbReference type="SUPFAM" id="SSF51197">
    <property type="entry name" value="Clavaminate synthase-like"/>
    <property type="match status" value="1"/>
</dbReference>
<dbReference type="InterPro" id="IPR026992">
    <property type="entry name" value="DIOX_N"/>
</dbReference>
<evidence type="ECO:0000259" key="2">
    <source>
        <dbReference type="PROSITE" id="PS51471"/>
    </source>
</evidence>